<dbReference type="PANTHER" id="PTHR44591">
    <property type="entry name" value="STRESS RESPONSE REGULATOR PROTEIN 1"/>
    <property type="match status" value="1"/>
</dbReference>
<gene>
    <name evidence="4" type="ORF">CFE62_003845</name>
</gene>
<dbReference type="PROSITE" id="PS50110">
    <property type="entry name" value="RESPONSE_REGULATORY"/>
    <property type="match status" value="1"/>
</dbReference>
<dbReference type="Proteomes" id="UP000226429">
    <property type="component" value="Unassembled WGS sequence"/>
</dbReference>
<evidence type="ECO:0000313" key="5">
    <source>
        <dbReference type="Proteomes" id="UP000226429"/>
    </source>
</evidence>
<dbReference type="CDD" id="cd17546">
    <property type="entry name" value="REC_hyHK_CKI1_RcsC-like"/>
    <property type="match status" value="1"/>
</dbReference>
<comment type="caution">
    <text evidence="4">The sequence shown here is derived from an EMBL/GenBank/DDBJ whole genome shotgun (WGS) entry which is preliminary data.</text>
</comment>
<evidence type="ECO:0000259" key="3">
    <source>
        <dbReference type="PROSITE" id="PS50110"/>
    </source>
</evidence>
<dbReference type="InterPro" id="IPR011006">
    <property type="entry name" value="CheY-like_superfamily"/>
</dbReference>
<protein>
    <submittedName>
        <fullName evidence="4">Response regulator</fullName>
    </submittedName>
</protein>
<dbReference type="Pfam" id="PF00072">
    <property type="entry name" value="Response_reg"/>
    <property type="match status" value="1"/>
</dbReference>
<accession>A0A370CI08</accession>
<keyword evidence="1 2" id="KW-0597">Phosphoprotein</keyword>
<organism evidence="4 5">
    <name type="scientific">Candidatus Aquirickettsiella gammari</name>
    <dbReference type="NCBI Taxonomy" id="2016198"/>
    <lineage>
        <taxon>Bacteria</taxon>
        <taxon>Pseudomonadati</taxon>
        <taxon>Pseudomonadota</taxon>
        <taxon>Gammaproteobacteria</taxon>
        <taxon>Legionellales</taxon>
        <taxon>Coxiellaceae</taxon>
        <taxon>Candidatus Aquirickettsiella</taxon>
    </lineage>
</organism>
<evidence type="ECO:0000313" key="4">
    <source>
        <dbReference type="EMBL" id="RDH40501.1"/>
    </source>
</evidence>
<dbReference type="Gene3D" id="3.40.50.2300">
    <property type="match status" value="1"/>
</dbReference>
<dbReference type="SUPFAM" id="SSF52172">
    <property type="entry name" value="CheY-like"/>
    <property type="match status" value="1"/>
</dbReference>
<dbReference type="AlphaFoldDB" id="A0A370CI08"/>
<evidence type="ECO:0000256" key="2">
    <source>
        <dbReference type="PROSITE-ProRule" id="PRU00169"/>
    </source>
</evidence>
<dbReference type="InterPro" id="IPR001789">
    <property type="entry name" value="Sig_transdc_resp-reg_receiver"/>
</dbReference>
<reference evidence="4 5" key="2">
    <citation type="journal article" date="2018" name="J. Invertebr. Pathol.">
        <title>'Candidatus Aquirickettsiella gammari' (Gammaproteobacteria: Legionellales: Coxiellaceae): A bacterial pathogen of the freshwater crustacean Gammarus fossarum (Malacostraca: Amphipoda).</title>
        <authorList>
            <person name="Bojko J."/>
            <person name="Dunn A.M."/>
            <person name="Stebbing P.D."/>
            <person name="van Aerle R."/>
            <person name="Bacela-Spychalska K."/>
            <person name="Bean T.P."/>
            <person name="Urrutia A."/>
            <person name="Stentiford G.D."/>
        </authorList>
    </citation>
    <scope>NUCLEOTIDE SEQUENCE [LARGE SCALE GENOMIC DNA]</scope>
    <source>
        <strain evidence="4">RA15029</strain>
    </source>
</reference>
<dbReference type="GO" id="GO:0000160">
    <property type="term" value="P:phosphorelay signal transduction system"/>
    <property type="evidence" value="ECO:0007669"/>
    <property type="project" value="InterPro"/>
</dbReference>
<feature type="modified residue" description="4-aspartylphosphate" evidence="2">
    <location>
        <position position="93"/>
    </location>
</feature>
<feature type="domain" description="Response regulatory" evidence="3">
    <location>
        <begin position="45"/>
        <end position="162"/>
    </location>
</feature>
<dbReference type="PANTHER" id="PTHR44591:SF25">
    <property type="entry name" value="CHEMOTAXIS TWO-COMPONENT RESPONSE REGULATOR"/>
    <property type="match status" value="1"/>
</dbReference>
<dbReference type="SMART" id="SM00448">
    <property type="entry name" value="REC"/>
    <property type="match status" value="1"/>
</dbReference>
<dbReference type="EMBL" id="NMOS02000008">
    <property type="protein sequence ID" value="RDH40501.1"/>
    <property type="molecule type" value="Genomic_DNA"/>
</dbReference>
<reference evidence="4 5" key="1">
    <citation type="journal article" date="2017" name="Int. J. Syst. Evol. Microbiol.">
        <title>Aquarickettsiella crustaci n. gen. n. sp. (Gammaproteobacteria: Legionellales: Coxiellaceae); a bacterial pathogen of the freshwater crustacean: Gammarus fossarum (Malacostraca: Amphipoda).</title>
        <authorList>
            <person name="Bojko J."/>
            <person name="Dunn A.M."/>
            <person name="Stebbing P.D."/>
            <person name="Van Aerle R."/>
            <person name="Bacela-Spychalska K."/>
            <person name="Bean T.P."/>
            <person name="Stentiford G.D."/>
        </authorList>
    </citation>
    <scope>NUCLEOTIDE SEQUENCE [LARGE SCALE GENOMIC DNA]</scope>
    <source>
        <strain evidence="4">RA15029</strain>
    </source>
</reference>
<sequence length="165" mass="18689">MSIFKLQANLVEKIRGFGHNFHPVLKKPLEQLNLATKSARYSLPKVLSIDDNKVCQKINLTHLEKLGCLVELVDTAREALEKLVSPYKIIFLDVNLPDCSSDVLINLIRNDESNINKGTPIIVTSSWLNESLKKNYLNIGVNEVYVKPIIELDFKKILQTYGVIV</sequence>
<dbReference type="InterPro" id="IPR050595">
    <property type="entry name" value="Bact_response_regulator"/>
</dbReference>
<keyword evidence="5" id="KW-1185">Reference proteome</keyword>
<proteinExistence type="predicted"/>
<evidence type="ECO:0000256" key="1">
    <source>
        <dbReference type="ARBA" id="ARBA00022553"/>
    </source>
</evidence>
<name>A0A370CI08_9COXI</name>